<accession>A0ABQ1N4F5</accession>
<gene>
    <name evidence="4" type="ORF">GCM10010993_34250</name>
</gene>
<evidence type="ECO:0000259" key="3">
    <source>
        <dbReference type="PROSITE" id="PS50110"/>
    </source>
</evidence>
<proteinExistence type="predicted"/>
<dbReference type="PANTHER" id="PTHR44591:SF3">
    <property type="entry name" value="RESPONSE REGULATORY DOMAIN-CONTAINING PROTEIN"/>
    <property type="match status" value="1"/>
</dbReference>
<dbReference type="SMART" id="SM00448">
    <property type="entry name" value="REC"/>
    <property type="match status" value="1"/>
</dbReference>
<comment type="caution">
    <text evidence="4">The sequence shown here is derived from an EMBL/GenBank/DDBJ whole genome shotgun (WGS) entry which is preliminary data.</text>
</comment>
<dbReference type="Pfam" id="PF00072">
    <property type="entry name" value="Response_reg"/>
    <property type="match status" value="1"/>
</dbReference>
<dbReference type="Proteomes" id="UP000635885">
    <property type="component" value="Unassembled WGS sequence"/>
</dbReference>
<dbReference type="Gene3D" id="3.40.50.2300">
    <property type="match status" value="1"/>
</dbReference>
<dbReference type="InterPro" id="IPR011006">
    <property type="entry name" value="CheY-like_superfamily"/>
</dbReference>
<reference evidence="5" key="1">
    <citation type="journal article" date="2019" name="Int. J. Syst. Evol. Microbiol.">
        <title>The Global Catalogue of Microorganisms (GCM) 10K type strain sequencing project: providing services to taxonomists for standard genome sequencing and annotation.</title>
        <authorList>
            <consortium name="The Broad Institute Genomics Platform"/>
            <consortium name="The Broad Institute Genome Sequencing Center for Infectious Disease"/>
            <person name="Wu L."/>
            <person name="Ma J."/>
        </authorList>
    </citation>
    <scope>NUCLEOTIDE SEQUENCE [LARGE SCALE GENOMIC DNA]</scope>
    <source>
        <strain evidence="5">CGMCC 1.12479</strain>
    </source>
</reference>
<name>A0ABQ1N4F5_9BACT</name>
<evidence type="ECO:0000256" key="2">
    <source>
        <dbReference type="PROSITE-ProRule" id="PRU00169"/>
    </source>
</evidence>
<dbReference type="PROSITE" id="PS50110">
    <property type="entry name" value="RESPONSE_REGULATORY"/>
    <property type="match status" value="1"/>
</dbReference>
<feature type="modified residue" description="4-aspartylphosphate" evidence="2">
    <location>
        <position position="53"/>
    </location>
</feature>
<evidence type="ECO:0000313" key="4">
    <source>
        <dbReference type="EMBL" id="GGC52963.1"/>
    </source>
</evidence>
<feature type="domain" description="Response regulatory" evidence="3">
    <location>
        <begin position="2"/>
        <end position="116"/>
    </location>
</feature>
<dbReference type="RefSeq" id="WP_188444333.1">
    <property type="nucleotide sequence ID" value="NZ_BMFD01000019.1"/>
</dbReference>
<dbReference type="PANTHER" id="PTHR44591">
    <property type="entry name" value="STRESS RESPONSE REGULATOR PROTEIN 1"/>
    <property type="match status" value="1"/>
</dbReference>
<dbReference type="CDD" id="cd17546">
    <property type="entry name" value="REC_hyHK_CKI1_RcsC-like"/>
    <property type="match status" value="1"/>
</dbReference>
<protein>
    <recommendedName>
        <fullName evidence="3">Response regulatory domain-containing protein</fullName>
    </recommendedName>
</protein>
<organism evidence="4 5">
    <name type="scientific">Belliella aquatica</name>
    <dbReference type="NCBI Taxonomy" id="1323734"/>
    <lineage>
        <taxon>Bacteria</taxon>
        <taxon>Pseudomonadati</taxon>
        <taxon>Bacteroidota</taxon>
        <taxon>Cytophagia</taxon>
        <taxon>Cytophagales</taxon>
        <taxon>Cyclobacteriaceae</taxon>
        <taxon>Belliella</taxon>
    </lineage>
</organism>
<dbReference type="EMBL" id="BMFD01000019">
    <property type="protein sequence ID" value="GGC52963.1"/>
    <property type="molecule type" value="Genomic_DNA"/>
</dbReference>
<evidence type="ECO:0000313" key="5">
    <source>
        <dbReference type="Proteomes" id="UP000635885"/>
    </source>
</evidence>
<dbReference type="InterPro" id="IPR001789">
    <property type="entry name" value="Sig_transdc_resp-reg_receiver"/>
</dbReference>
<sequence length="119" mass="13299">MKILVVDDDMLIRMVLNKYFSNAGHEVVVTFDGKDALDHFYEDPNSFEAVITDIMMPRVNGIDLADEIKKTNPSLPIIAITAGNLDEISKHESLFEASFNKPIELAKLHQIILDAVGEN</sequence>
<dbReference type="InterPro" id="IPR050595">
    <property type="entry name" value="Bact_response_regulator"/>
</dbReference>
<keyword evidence="5" id="KW-1185">Reference proteome</keyword>
<keyword evidence="1 2" id="KW-0597">Phosphoprotein</keyword>
<dbReference type="SUPFAM" id="SSF52172">
    <property type="entry name" value="CheY-like"/>
    <property type="match status" value="1"/>
</dbReference>
<evidence type="ECO:0000256" key="1">
    <source>
        <dbReference type="ARBA" id="ARBA00022553"/>
    </source>
</evidence>